<evidence type="ECO:0000256" key="2">
    <source>
        <dbReference type="ARBA" id="ARBA00008445"/>
    </source>
</evidence>
<dbReference type="EMBL" id="CP030759">
    <property type="protein sequence ID" value="AXA35784.1"/>
    <property type="molecule type" value="Genomic_DNA"/>
</dbReference>
<keyword evidence="8 10" id="KW-0811">Translocation</keyword>
<feature type="transmembrane region" description="Helical" evidence="10">
    <location>
        <begin position="6"/>
        <end position="28"/>
    </location>
</feature>
<evidence type="ECO:0000313" key="12">
    <source>
        <dbReference type="EMBL" id="AXA35784.1"/>
    </source>
</evidence>
<comment type="function">
    <text evidence="10">Involved in protein export. Participates in an early event of protein translocation.</text>
</comment>
<dbReference type="PANTHER" id="PTHR34182">
    <property type="entry name" value="PROTEIN-EXPORT MEMBRANE PROTEIN SECG"/>
    <property type="match status" value="1"/>
</dbReference>
<dbReference type="GO" id="GO:0005886">
    <property type="term" value="C:plasma membrane"/>
    <property type="evidence" value="ECO:0007669"/>
    <property type="project" value="UniProtKB-SubCell"/>
</dbReference>
<keyword evidence="6 10" id="KW-0653">Protein transport</keyword>
<accession>A0A2Z4Y3T2</accession>
<dbReference type="GO" id="GO:0015450">
    <property type="term" value="F:protein-transporting ATPase activity"/>
    <property type="evidence" value="ECO:0007669"/>
    <property type="project" value="UniProtKB-UniRule"/>
</dbReference>
<evidence type="ECO:0000256" key="5">
    <source>
        <dbReference type="ARBA" id="ARBA00022692"/>
    </source>
</evidence>
<proteinExistence type="inferred from homology"/>
<dbReference type="GO" id="GO:0043952">
    <property type="term" value="P:protein transport by the Sec complex"/>
    <property type="evidence" value="ECO:0007669"/>
    <property type="project" value="TreeGrafter"/>
</dbReference>
<evidence type="ECO:0000313" key="13">
    <source>
        <dbReference type="Proteomes" id="UP000262583"/>
    </source>
</evidence>
<comment type="caution">
    <text evidence="10">Lacks conserved residue(s) required for the propagation of feature annotation.</text>
</comment>
<evidence type="ECO:0000256" key="7">
    <source>
        <dbReference type="ARBA" id="ARBA00022989"/>
    </source>
</evidence>
<evidence type="ECO:0000256" key="4">
    <source>
        <dbReference type="ARBA" id="ARBA00022475"/>
    </source>
</evidence>
<organism evidence="12 13">
    <name type="scientific">Sumerlaea chitinivorans</name>
    <dbReference type="NCBI Taxonomy" id="2250252"/>
    <lineage>
        <taxon>Bacteria</taxon>
        <taxon>Candidatus Sumerlaeota</taxon>
        <taxon>Candidatus Sumerlaeia</taxon>
        <taxon>Candidatus Sumerlaeales</taxon>
        <taxon>Candidatus Sumerlaeaceae</taxon>
        <taxon>Candidatus Sumerlaea</taxon>
    </lineage>
</organism>
<dbReference type="Proteomes" id="UP000262583">
    <property type="component" value="Chromosome"/>
</dbReference>
<dbReference type="Pfam" id="PF03840">
    <property type="entry name" value="SecG"/>
    <property type="match status" value="1"/>
</dbReference>
<dbReference type="PANTHER" id="PTHR34182:SF1">
    <property type="entry name" value="PROTEIN-EXPORT MEMBRANE PROTEIN SECG"/>
    <property type="match status" value="1"/>
</dbReference>
<feature type="transmembrane region" description="Helical" evidence="10">
    <location>
        <begin position="61"/>
        <end position="80"/>
    </location>
</feature>
<evidence type="ECO:0000256" key="3">
    <source>
        <dbReference type="ARBA" id="ARBA00022448"/>
    </source>
</evidence>
<dbReference type="NCBIfam" id="TIGR00810">
    <property type="entry name" value="secG"/>
    <property type="match status" value="1"/>
</dbReference>
<feature type="transmembrane region" description="Helical" evidence="10">
    <location>
        <begin position="35"/>
        <end position="55"/>
    </location>
</feature>
<keyword evidence="9 10" id="KW-0472">Membrane</keyword>
<comment type="similarity">
    <text evidence="2 10">Belongs to the SecG family.</text>
</comment>
<comment type="subcellular location">
    <subcellularLocation>
        <location evidence="1 10">Cell membrane</location>
        <topology evidence="1 10">Multi-pass membrane protein</topology>
    </subcellularLocation>
</comment>
<evidence type="ECO:0000256" key="10">
    <source>
        <dbReference type="RuleBase" id="RU365087"/>
    </source>
</evidence>
<feature type="compositionally biased region" description="Polar residues" evidence="11">
    <location>
        <begin position="106"/>
        <end position="119"/>
    </location>
</feature>
<dbReference type="KEGG" id="schv:BRCON_1007"/>
<evidence type="ECO:0000256" key="6">
    <source>
        <dbReference type="ARBA" id="ARBA00022927"/>
    </source>
</evidence>
<evidence type="ECO:0000256" key="11">
    <source>
        <dbReference type="SAM" id="MobiDB-lite"/>
    </source>
</evidence>
<dbReference type="GO" id="GO:0065002">
    <property type="term" value="P:intracellular protein transmembrane transport"/>
    <property type="evidence" value="ECO:0007669"/>
    <property type="project" value="TreeGrafter"/>
</dbReference>
<evidence type="ECO:0000256" key="8">
    <source>
        <dbReference type="ARBA" id="ARBA00023010"/>
    </source>
</evidence>
<name>A0A2Z4Y3T2_SUMC1</name>
<keyword evidence="3 10" id="KW-0813">Transport</keyword>
<evidence type="ECO:0000256" key="9">
    <source>
        <dbReference type="ARBA" id="ARBA00023136"/>
    </source>
</evidence>
<dbReference type="GO" id="GO:0009306">
    <property type="term" value="P:protein secretion"/>
    <property type="evidence" value="ECO:0007669"/>
    <property type="project" value="UniProtKB-UniRule"/>
</dbReference>
<feature type="region of interest" description="Disordered" evidence="11">
    <location>
        <begin position="100"/>
        <end position="147"/>
    </location>
</feature>
<keyword evidence="4 10" id="KW-1003">Cell membrane</keyword>
<keyword evidence="7 10" id="KW-1133">Transmembrane helix</keyword>
<reference evidence="12 13" key="1">
    <citation type="submission" date="2018-05" db="EMBL/GenBank/DDBJ databases">
        <title>A metagenomic window into the 2 km-deep terrestrial subsurface aquifer revealed taxonomically and functionally diverse microbial community comprising novel uncultured bacterial lineages.</title>
        <authorList>
            <person name="Kadnikov V.V."/>
            <person name="Mardanov A.V."/>
            <person name="Beletsky A.V."/>
            <person name="Banks D."/>
            <person name="Pimenov N.V."/>
            <person name="Frank Y.A."/>
            <person name="Karnachuk O.V."/>
            <person name="Ravin N.V."/>
        </authorList>
    </citation>
    <scope>NUCLEOTIDE SEQUENCE [LARGE SCALE GENOMIC DNA]</scope>
    <source>
        <strain evidence="12">BY</strain>
    </source>
</reference>
<sequence length="147" mass="15359">MGLGVIGFYLVIIIYFFVCLFLIMVILAQEGKGGGLSGLGGASAIGETFGFGGAATALRKWTRNIAILFIVLTIILTYWGERIARSRIQQFRSGGAEAMVPVETQPIPQQPVQPESGQPQAVPGSANSAGEAPAGQPSTPAPTQPTQ</sequence>
<protein>
    <recommendedName>
        <fullName evidence="10">Protein-export membrane protein SecG</fullName>
    </recommendedName>
</protein>
<keyword evidence="5 10" id="KW-0812">Transmembrane</keyword>
<gene>
    <name evidence="12" type="ORF">BRCON_1007</name>
</gene>
<dbReference type="PRINTS" id="PR01651">
    <property type="entry name" value="SECGEXPORT"/>
</dbReference>
<dbReference type="InterPro" id="IPR004692">
    <property type="entry name" value="SecG"/>
</dbReference>
<dbReference type="AlphaFoldDB" id="A0A2Z4Y3T2"/>
<evidence type="ECO:0000256" key="1">
    <source>
        <dbReference type="ARBA" id="ARBA00004651"/>
    </source>
</evidence>